<dbReference type="GO" id="GO:0016787">
    <property type="term" value="F:hydrolase activity"/>
    <property type="evidence" value="ECO:0007669"/>
    <property type="project" value="UniProtKB-KW"/>
</dbReference>
<dbReference type="InterPro" id="IPR054105">
    <property type="entry name" value="WHD_NrtR"/>
</dbReference>
<dbReference type="Gene3D" id="3.90.79.10">
    <property type="entry name" value="Nucleoside Triphosphate Pyrophosphohydrolase"/>
    <property type="match status" value="1"/>
</dbReference>
<proteinExistence type="predicted"/>
<dbReference type="Pfam" id="PF21906">
    <property type="entry name" value="WHD_NrtR"/>
    <property type="match status" value="1"/>
</dbReference>
<feature type="region of interest" description="Disordered" evidence="2">
    <location>
        <begin position="236"/>
        <end position="256"/>
    </location>
</feature>
<organism evidence="4">
    <name type="scientific">freshwater metagenome</name>
    <dbReference type="NCBI Taxonomy" id="449393"/>
    <lineage>
        <taxon>unclassified sequences</taxon>
        <taxon>metagenomes</taxon>
        <taxon>ecological metagenomes</taxon>
    </lineage>
</organism>
<dbReference type="InterPro" id="IPR000086">
    <property type="entry name" value="NUDIX_hydrolase_dom"/>
</dbReference>
<dbReference type="SUPFAM" id="SSF46785">
    <property type="entry name" value="Winged helix' DNA-binding domain"/>
    <property type="match status" value="1"/>
</dbReference>
<dbReference type="AlphaFoldDB" id="A0A6J6DEE5"/>
<dbReference type="InterPro" id="IPR015797">
    <property type="entry name" value="NUDIX_hydrolase-like_dom_sf"/>
</dbReference>
<sequence length="294" mass="32872">MTPTSYDPSQFPRFAVTVDIAVFTLMDLPVPPKSGQAPRKELAAVLIVRGGDTEAGRYALPGGFVHIDEDLSAAALRELHEEAGLELPTSAIHQFRAYGDPDRDPRMRVVTVAHTALTSIDVALEAGTDAKEVEIVPVRRILDGEISLAFDHDQILRDALEFVQVLVEETSAILELCPESFTLTELRHACEAVWGYEVDRATFNKRVLHIEGFLEADDDESYRSSPPGDYLLMSMDSPLMETPSKPSTRGRPAKQYRRGWAETLHPPLLRPRDRLKQTDSWYENVSLKSLMTDE</sequence>
<dbReference type="PROSITE" id="PS00893">
    <property type="entry name" value="NUDIX_BOX"/>
    <property type="match status" value="1"/>
</dbReference>
<evidence type="ECO:0000313" key="4">
    <source>
        <dbReference type="EMBL" id="CAB4561634.1"/>
    </source>
</evidence>
<dbReference type="Gene3D" id="1.10.10.10">
    <property type="entry name" value="Winged helix-like DNA-binding domain superfamily/Winged helix DNA-binding domain"/>
    <property type="match status" value="1"/>
</dbReference>
<feature type="domain" description="Nudix hydrolase" evidence="3">
    <location>
        <begin position="29"/>
        <end position="164"/>
    </location>
</feature>
<dbReference type="PANTHER" id="PTHR43736">
    <property type="entry name" value="ADP-RIBOSE PYROPHOSPHATASE"/>
    <property type="match status" value="1"/>
</dbReference>
<evidence type="ECO:0000313" key="6">
    <source>
        <dbReference type="EMBL" id="CAB4634164.1"/>
    </source>
</evidence>
<dbReference type="Pfam" id="PF00293">
    <property type="entry name" value="NUDIX"/>
    <property type="match status" value="1"/>
</dbReference>
<dbReference type="InterPro" id="IPR036390">
    <property type="entry name" value="WH_DNA-bd_sf"/>
</dbReference>
<reference evidence="4" key="1">
    <citation type="submission" date="2020-05" db="EMBL/GenBank/DDBJ databases">
        <authorList>
            <person name="Chiriac C."/>
            <person name="Salcher M."/>
            <person name="Ghai R."/>
            <person name="Kavagutti S V."/>
        </authorList>
    </citation>
    <scope>NUCLEOTIDE SEQUENCE</scope>
</reference>
<dbReference type="EMBL" id="CAEZTR010000033">
    <property type="protein sequence ID" value="CAB4574794.1"/>
    <property type="molecule type" value="Genomic_DNA"/>
</dbReference>
<dbReference type="EMBL" id="CAEZSU010000196">
    <property type="protein sequence ID" value="CAB4561634.1"/>
    <property type="molecule type" value="Genomic_DNA"/>
</dbReference>
<dbReference type="PANTHER" id="PTHR43736:SF4">
    <property type="entry name" value="SLR1690 PROTEIN"/>
    <property type="match status" value="1"/>
</dbReference>
<dbReference type="CDD" id="cd18873">
    <property type="entry name" value="NUDIX_NadM_like"/>
    <property type="match status" value="1"/>
</dbReference>
<evidence type="ECO:0000259" key="3">
    <source>
        <dbReference type="PROSITE" id="PS51462"/>
    </source>
</evidence>
<dbReference type="InterPro" id="IPR020084">
    <property type="entry name" value="NUDIX_hydrolase_CS"/>
</dbReference>
<dbReference type="InterPro" id="IPR036388">
    <property type="entry name" value="WH-like_DNA-bd_sf"/>
</dbReference>
<dbReference type="EMBL" id="CAEZVV010000003">
    <property type="protein sequence ID" value="CAB4634164.1"/>
    <property type="molecule type" value="Genomic_DNA"/>
</dbReference>
<protein>
    <submittedName>
        <fullName evidence="4">Unannotated protein</fullName>
    </submittedName>
</protein>
<accession>A0A6J6DEE5</accession>
<keyword evidence="1" id="KW-0378">Hydrolase</keyword>
<gene>
    <name evidence="4" type="ORF">UFOPK1495_01534</name>
    <name evidence="5" type="ORF">UFOPK1711_00741</name>
    <name evidence="6" type="ORF">UFOPK2143_00110</name>
</gene>
<evidence type="ECO:0000313" key="5">
    <source>
        <dbReference type="EMBL" id="CAB4574794.1"/>
    </source>
</evidence>
<evidence type="ECO:0000256" key="2">
    <source>
        <dbReference type="SAM" id="MobiDB-lite"/>
    </source>
</evidence>
<dbReference type="SUPFAM" id="SSF55811">
    <property type="entry name" value="Nudix"/>
    <property type="match status" value="1"/>
</dbReference>
<evidence type="ECO:0000256" key="1">
    <source>
        <dbReference type="ARBA" id="ARBA00022801"/>
    </source>
</evidence>
<name>A0A6J6DEE5_9ZZZZ</name>
<dbReference type="PROSITE" id="PS51462">
    <property type="entry name" value="NUDIX"/>
    <property type="match status" value="1"/>
</dbReference>